<protein>
    <submittedName>
        <fullName evidence="1">Uncharacterized protein</fullName>
    </submittedName>
</protein>
<organism evidence="1 2">
    <name type="scientific">Punica granatum</name>
    <name type="common">Pomegranate</name>
    <dbReference type="NCBI Taxonomy" id="22663"/>
    <lineage>
        <taxon>Eukaryota</taxon>
        <taxon>Viridiplantae</taxon>
        <taxon>Streptophyta</taxon>
        <taxon>Embryophyta</taxon>
        <taxon>Tracheophyta</taxon>
        <taxon>Spermatophyta</taxon>
        <taxon>Magnoliopsida</taxon>
        <taxon>eudicotyledons</taxon>
        <taxon>Gunneridae</taxon>
        <taxon>Pentapetalae</taxon>
        <taxon>rosids</taxon>
        <taxon>malvids</taxon>
        <taxon>Myrtales</taxon>
        <taxon>Lythraceae</taxon>
        <taxon>Punica</taxon>
    </lineage>
</organism>
<evidence type="ECO:0000313" key="2">
    <source>
        <dbReference type="Proteomes" id="UP000197138"/>
    </source>
</evidence>
<dbReference type="AlphaFoldDB" id="A0A218WZG2"/>
<reference evidence="2" key="1">
    <citation type="journal article" date="2017" name="Plant J.">
        <title>The pomegranate (Punica granatum L.) genome and the genomics of punicalagin biosynthesis.</title>
        <authorList>
            <person name="Qin G."/>
            <person name="Xu C."/>
            <person name="Ming R."/>
            <person name="Tang H."/>
            <person name="Guyot R."/>
            <person name="Kramer E.M."/>
            <person name="Hu Y."/>
            <person name="Yi X."/>
            <person name="Qi Y."/>
            <person name="Xu X."/>
            <person name="Gao Z."/>
            <person name="Pan H."/>
            <person name="Jian J."/>
            <person name="Tian Y."/>
            <person name="Yue Z."/>
            <person name="Xu Y."/>
        </authorList>
    </citation>
    <scope>NUCLEOTIDE SEQUENCE [LARGE SCALE GENOMIC DNA]</scope>
    <source>
        <strain evidence="2">cv. Dabenzi</strain>
    </source>
</reference>
<gene>
    <name evidence="1" type="ORF">CDL15_Pgr028278</name>
</gene>
<dbReference type="Proteomes" id="UP000197138">
    <property type="component" value="Unassembled WGS sequence"/>
</dbReference>
<proteinExistence type="predicted"/>
<dbReference type="EMBL" id="MTKT01002500">
    <property type="protein sequence ID" value="OWM78285.1"/>
    <property type="molecule type" value="Genomic_DNA"/>
</dbReference>
<comment type="caution">
    <text evidence="1">The sequence shown here is derived from an EMBL/GenBank/DDBJ whole genome shotgun (WGS) entry which is preliminary data.</text>
</comment>
<sequence>MWTRSPKAINVDAESVDAESKSSKCGRGVQKAINVDVESKSSKCGRGVRKAIKMDSKYWTRNPEKAVNIAGVPWGRGGWR</sequence>
<name>A0A218WZG2_PUNGR</name>
<accession>A0A218WZG2</accession>
<evidence type="ECO:0000313" key="1">
    <source>
        <dbReference type="EMBL" id="OWM78285.1"/>
    </source>
</evidence>